<dbReference type="GeneID" id="114450253"/>
<evidence type="ECO:0000256" key="9">
    <source>
        <dbReference type="RuleBase" id="RU000688"/>
    </source>
</evidence>
<evidence type="ECO:0000256" key="8">
    <source>
        <dbReference type="ARBA" id="ARBA00023224"/>
    </source>
</evidence>
<dbReference type="RefSeq" id="XP_028284066.1">
    <property type="nucleotide sequence ID" value="XM_028428265.1"/>
</dbReference>
<dbReference type="SUPFAM" id="SSF81321">
    <property type="entry name" value="Family A G protein-coupled receptor-like"/>
    <property type="match status" value="1"/>
</dbReference>
<reference evidence="13 14" key="1">
    <citation type="submission" date="2025-04" db="UniProtKB">
        <authorList>
            <consortium name="RefSeq"/>
        </authorList>
    </citation>
    <scope>IDENTIFICATION</scope>
</reference>
<evidence type="ECO:0000256" key="7">
    <source>
        <dbReference type="ARBA" id="ARBA00023170"/>
    </source>
</evidence>
<dbReference type="GO" id="GO:0016493">
    <property type="term" value="F:C-C chemokine receptor activity"/>
    <property type="evidence" value="ECO:0007669"/>
    <property type="project" value="TreeGrafter"/>
</dbReference>
<dbReference type="OrthoDB" id="8733891at2759"/>
<feature type="transmembrane region" description="Helical" evidence="10">
    <location>
        <begin position="106"/>
        <end position="127"/>
    </location>
</feature>
<dbReference type="InterPro" id="IPR017452">
    <property type="entry name" value="GPCR_Rhodpsn_7TM"/>
</dbReference>
<dbReference type="RefSeq" id="XP_028284065.1">
    <property type="nucleotide sequence ID" value="XM_028428264.1"/>
</dbReference>
<dbReference type="AlphaFoldDB" id="A0A6P7K995"/>
<dbReference type="Gene3D" id="1.20.1070.10">
    <property type="entry name" value="Rhodopsin 7-helix transmembrane proteins"/>
    <property type="match status" value="1"/>
</dbReference>
<keyword evidence="4 10" id="KW-1133">Transmembrane helix</keyword>
<organism evidence="12 15">
    <name type="scientific">Parambassis ranga</name>
    <name type="common">Indian glassy fish</name>
    <dbReference type="NCBI Taxonomy" id="210632"/>
    <lineage>
        <taxon>Eukaryota</taxon>
        <taxon>Metazoa</taxon>
        <taxon>Chordata</taxon>
        <taxon>Craniata</taxon>
        <taxon>Vertebrata</taxon>
        <taxon>Euteleostomi</taxon>
        <taxon>Actinopterygii</taxon>
        <taxon>Neopterygii</taxon>
        <taxon>Teleostei</taxon>
        <taxon>Neoteleostei</taxon>
        <taxon>Acanthomorphata</taxon>
        <taxon>Ovalentaria</taxon>
        <taxon>Ambassidae</taxon>
        <taxon>Parambassis</taxon>
    </lineage>
</organism>
<dbReference type="PROSITE" id="PS00237">
    <property type="entry name" value="G_PROTEIN_RECEP_F1_1"/>
    <property type="match status" value="1"/>
</dbReference>
<feature type="transmembrane region" description="Helical" evidence="10">
    <location>
        <begin position="148"/>
        <end position="171"/>
    </location>
</feature>
<comment type="subcellular location">
    <subcellularLocation>
        <location evidence="1">Cell membrane</location>
        <topology evidence="1">Multi-pass membrane protein</topology>
    </subcellularLocation>
</comment>
<name>A0A6P7K995_9TELE</name>
<dbReference type="Proteomes" id="UP000515145">
    <property type="component" value="Chromosome 17"/>
</dbReference>
<evidence type="ECO:0000256" key="4">
    <source>
        <dbReference type="ARBA" id="ARBA00022989"/>
    </source>
</evidence>
<dbReference type="InterPro" id="IPR000276">
    <property type="entry name" value="GPCR_Rhodpsn"/>
</dbReference>
<sequence length="348" mass="39830">MVNLSLLEDYIMTYEGENGSGHVEYLCETYDFSTIASALFLLIFIISVTGNSLLLCVLVRYEDLKNLTNIFVLNLACSDLVFTLTLPFYAFYQLHHWVFGDFLCKFVTAAYFVGLYSSIILLTAMTVDRFVTVVMHNWPCTPVMRKRCAVGACAAAWIISIGASLSDAIPIKVEAWYDLYICVGPELQLAYYLQVSLLFFLPFVIIIFCYSAIIKTVLQTSNRKRHRTVIVVLSIVAVFFLCWGPYNIVIFIYSLYKPDDCKTKEGLEIAFQISRILAFSHCCMNPLLYMLSQKLRGHLLHHFRCDRVKREQREKSASVIENIAFTAQTSAVTLDHQLLRQSFENVFM</sequence>
<feature type="transmembrane region" description="Helical" evidence="10">
    <location>
        <begin position="273"/>
        <end position="291"/>
    </location>
</feature>
<dbReference type="GO" id="GO:0007204">
    <property type="term" value="P:positive regulation of cytosolic calcium ion concentration"/>
    <property type="evidence" value="ECO:0007669"/>
    <property type="project" value="TreeGrafter"/>
</dbReference>
<accession>A0A6P7K995</accession>
<evidence type="ECO:0000313" key="13">
    <source>
        <dbReference type="RefSeq" id="XP_028284064.1"/>
    </source>
</evidence>
<feature type="transmembrane region" description="Helical" evidence="10">
    <location>
        <begin position="35"/>
        <end position="59"/>
    </location>
</feature>
<dbReference type="InterPro" id="IPR000355">
    <property type="entry name" value="Chemokine_rcpt"/>
</dbReference>
<evidence type="ECO:0000313" key="15">
    <source>
        <dbReference type="RefSeq" id="XP_028284066.1"/>
    </source>
</evidence>
<evidence type="ECO:0000313" key="12">
    <source>
        <dbReference type="Proteomes" id="UP000515145"/>
    </source>
</evidence>
<protein>
    <submittedName>
        <fullName evidence="13 14">Chemokine XC receptor 1-like</fullName>
    </submittedName>
</protein>
<dbReference type="InterPro" id="IPR050119">
    <property type="entry name" value="CCR1-9-like"/>
</dbReference>
<dbReference type="GO" id="GO:0019722">
    <property type="term" value="P:calcium-mediated signaling"/>
    <property type="evidence" value="ECO:0007669"/>
    <property type="project" value="TreeGrafter"/>
</dbReference>
<evidence type="ECO:0000256" key="2">
    <source>
        <dbReference type="ARBA" id="ARBA00022475"/>
    </source>
</evidence>
<evidence type="ECO:0000313" key="14">
    <source>
        <dbReference type="RefSeq" id="XP_028284065.1"/>
    </source>
</evidence>
<dbReference type="PANTHER" id="PTHR10489">
    <property type="entry name" value="CELL ADHESION MOLECULE"/>
    <property type="match status" value="1"/>
</dbReference>
<evidence type="ECO:0000256" key="6">
    <source>
        <dbReference type="ARBA" id="ARBA00023136"/>
    </source>
</evidence>
<feature type="transmembrane region" description="Helical" evidence="10">
    <location>
        <begin position="230"/>
        <end position="253"/>
    </location>
</feature>
<keyword evidence="2" id="KW-1003">Cell membrane</keyword>
<dbReference type="GO" id="GO:0006955">
    <property type="term" value="P:immune response"/>
    <property type="evidence" value="ECO:0007669"/>
    <property type="project" value="TreeGrafter"/>
</dbReference>
<dbReference type="GO" id="GO:0019957">
    <property type="term" value="F:C-C chemokine binding"/>
    <property type="evidence" value="ECO:0007669"/>
    <property type="project" value="TreeGrafter"/>
</dbReference>
<evidence type="ECO:0000259" key="11">
    <source>
        <dbReference type="PROSITE" id="PS50262"/>
    </source>
</evidence>
<dbReference type="RefSeq" id="XP_028284064.1">
    <property type="nucleotide sequence ID" value="XM_028428263.1"/>
</dbReference>
<feature type="transmembrane region" description="Helical" evidence="10">
    <location>
        <begin position="71"/>
        <end position="94"/>
    </location>
</feature>
<keyword evidence="6 10" id="KW-0472">Membrane</keyword>
<evidence type="ECO:0000256" key="10">
    <source>
        <dbReference type="SAM" id="Phobius"/>
    </source>
</evidence>
<keyword evidence="3 9" id="KW-0812">Transmembrane</keyword>
<dbReference type="Pfam" id="PF00001">
    <property type="entry name" value="7tm_1"/>
    <property type="match status" value="1"/>
</dbReference>
<evidence type="ECO:0000256" key="5">
    <source>
        <dbReference type="ARBA" id="ARBA00023040"/>
    </source>
</evidence>
<dbReference type="PRINTS" id="PR00657">
    <property type="entry name" value="CCCHEMOKINER"/>
</dbReference>
<feature type="domain" description="G-protein coupled receptors family 1 profile" evidence="11">
    <location>
        <begin position="50"/>
        <end position="289"/>
    </location>
</feature>
<dbReference type="PRINTS" id="PR00237">
    <property type="entry name" value="GPCRRHODOPSN"/>
</dbReference>
<keyword evidence="12" id="KW-1185">Reference proteome</keyword>
<keyword evidence="5 9" id="KW-0297">G-protein coupled receptor</keyword>
<gene>
    <name evidence="13 14 15" type="primary">LOC114450253</name>
</gene>
<comment type="similarity">
    <text evidence="9">Belongs to the G-protein coupled receptor 1 family.</text>
</comment>
<evidence type="ECO:0000256" key="3">
    <source>
        <dbReference type="ARBA" id="ARBA00022692"/>
    </source>
</evidence>
<feature type="transmembrane region" description="Helical" evidence="10">
    <location>
        <begin position="191"/>
        <end position="218"/>
    </location>
</feature>
<proteinExistence type="inferred from homology"/>
<dbReference type="PROSITE" id="PS50262">
    <property type="entry name" value="G_PROTEIN_RECEP_F1_2"/>
    <property type="match status" value="1"/>
</dbReference>
<dbReference type="PANTHER" id="PTHR10489:SF730">
    <property type="entry name" value="CHEMOKINE XC RECEPTOR 1"/>
    <property type="match status" value="1"/>
</dbReference>
<keyword evidence="7 9" id="KW-0675">Receptor</keyword>
<evidence type="ECO:0000256" key="1">
    <source>
        <dbReference type="ARBA" id="ARBA00004651"/>
    </source>
</evidence>
<dbReference type="GO" id="GO:0060326">
    <property type="term" value="P:cell chemotaxis"/>
    <property type="evidence" value="ECO:0007669"/>
    <property type="project" value="TreeGrafter"/>
</dbReference>
<keyword evidence="8 9" id="KW-0807">Transducer</keyword>
<dbReference type="GO" id="GO:0009897">
    <property type="term" value="C:external side of plasma membrane"/>
    <property type="evidence" value="ECO:0007669"/>
    <property type="project" value="TreeGrafter"/>
</dbReference>